<name>A0A9Q0MV19_9DIPT</name>
<dbReference type="InterPro" id="IPR013083">
    <property type="entry name" value="Znf_RING/FYVE/PHD"/>
</dbReference>
<gene>
    <name evidence="7" type="primary">Rnf4_1</name>
    <name evidence="7" type="ORF">Bhyg_10505</name>
</gene>
<dbReference type="SUPFAM" id="SSF57850">
    <property type="entry name" value="RING/U-box"/>
    <property type="match status" value="1"/>
</dbReference>
<dbReference type="InterPro" id="IPR017907">
    <property type="entry name" value="Znf_RING_CS"/>
</dbReference>
<feature type="compositionally biased region" description="Polar residues" evidence="5">
    <location>
        <begin position="112"/>
        <end position="134"/>
    </location>
</feature>
<reference evidence="7" key="1">
    <citation type="submission" date="2022-07" db="EMBL/GenBank/DDBJ databases">
        <authorList>
            <person name="Trinca V."/>
            <person name="Uliana J.V.C."/>
            <person name="Torres T.T."/>
            <person name="Ward R.J."/>
            <person name="Monesi N."/>
        </authorList>
    </citation>
    <scope>NUCLEOTIDE SEQUENCE</scope>
    <source>
        <strain evidence="7">HSMRA1968</strain>
        <tissue evidence="7">Whole embryos</tissue>
    </source>
</reference>
<dbReference type="PROSITE" id="PS50089">
    <property type="entry name" value="ZF_RING_2"/>
    <property type="match status" value="1"/>
</dbReference>
<dbReference type="Proteomes" id="UP001151699">
    <property type="component" value="Chromosome X"/>
</dbReference>
<feature type="domain" description="RING-type" evidence="6">
    <location>
        <begin position="147"/>
        <end position="187"/>
    </location>
</feature>
<evidence type="ECO:0000259" key="6">
    <source>
        <dbReference type="PROSITE" id="PS50089"/>
    </source>
</evidence>
<comment type="caution">
    <text evidence="7">The sequence shown here is derived from an EMBL/GenBank/DDBJ whole genome shotgun (WGS) entry which is preliminary data.</text>
</comment>
<dbReference type="EMBL" id="WJQU01000003">
    <property type="protein sequence ID" value="KAJ6637774.1"/>
    <property type="molecule type" value="Genomic_DNA"/>
</dbReference>
<dbReference type="Pfam" id="PF13639">
    <property type="entry name" value="zf-RING_2"/>
    <property type="match status" value="1"/>
</dbReference>
<organism evidence="7 8">
    <name type="scientific">Pseudolycoriella hygida</name>
    <dbReference type="NCBI Taxonomy" id="35572"/>
    <lineage>
        <taxon>Eukaryota</taxon>
        <taxon>Metazoa</taxon>
        <taxon>Ecdysozoa</taxon>
        <taxon>Arthropoda</taxon>
        <taxon>Hexapoda</taxon>
        <taxon>Insecta</taxon>
        <taxon>Pterygota</taxon>
        <taxon>Neoptera</taxon>
        <taxon>Endopterygota</taxon>
        <taxon>Diptera</taxon>
        <taxon>Nematocera</taxon>
        <taxon>Sciaroidea</taxon>
        <taxon>Sciaridae</taxon>
        <taxon>Pseudolycoriella</taxon>
    </lineage>
</organism>
<evidence type="ECO:0000313" key="7">
    <source>
        <dbReference type="EMBL" id="KAJ6637774.1"/>
    </source>
</evidence>
<dbReference type="OrthoDB" id="7763833at2759"/>
<dbReference type="PROSITE" id="PS00518">
    <property type="entry name" value="ZF_RING_1"/>
    <property type="match status" value="1"/>
</dbReference>
<keyword evidence="8" id="KW-1185">Reference proteome</keyword>
<dbReference type="AlphaFoldDB" id="A0A9Q0MV19"/>
<evidence type="ECO:0000256" key="2">
    <source>
        <dbReference type="ARBA" id="ARBA00022771"/>
    </source>
</evidence>
<sequence>MDEIVLLDDSIPQPNVNSSNVVTETEEESVEQLIQRATEVSLNARTFMAEKTQRVPTMSTIRIAELPRPEPIQPQPLPVNIIESDDEVIFVGEVNPVINLCSPDVSRESSRIFKNSSQKIGSTASNKSDSSRASGPSKDPMENTVICAVCMESSVGRHPHSTTCGHIFCGVCIKTAIKVRGKCPLCNKHLNVKGIIPIFI</sequence>
<dbReference type="GO" id="GO:0045944">
    <property type="term" value="P:positive regulation of transcription by RNA polymerase II"/>
    <property type="evidence" value="ECO:0007669"/>
    <property type="project" value="TreeGrafter"/>
</dbReference>
<keyword evidence="2 4" id="KW-0863">Zinc-finger</keyword>
<dbReference type="GO" id="GO:0008270">
    <property type="term" value="F:zinc ion binding"/>
    <property type="evidence" value="ECO:0007669"/>
    <property type="project" value="UniProtKB-KW"/>
</dbReference>
<dbReference type="InterPro" id="IPR047134">
    <property type="entry name" value="RNF4"/>
</dbReference>
<proteinExistence type="predicted"/>
<evidence type="ECO:0000256" key="5">
    <source>
        <dbReference type="SAM" id="MobiDB-lite"/>
    </source>
</evidence>
<dbReference type="PANTHER" id="PTHR23041:SF78">
    <property type="entry name" value="E3 UBIQUITIN-PROTEIN LIGASE RNF4"/>
    <property type="match status" value="1"/>
</dbReference>
<accession>A0A9Q0MV19</accession>
<evidence type="ECO:0000256" key="4">
    <source>
        <dbReference type="PROSITE-ProRule" id="PRU00175"/>
    </source>
</evidence>
<feature type="region of interest" description="Disordered" evidence="5">
    <location>
        <begin position="112"/>
        <end position="140"/>
    </location>
</feature>
<dbReference type="Gene3D" id="3.30.40.10">
    <property type="entry name" value="Zinc/RING finger domain, C3HC4 (zinc finger)"/>
    <property type="match status" value="1"/>
</dbReference>
<keyword evidence="3" id="KW-0862">Zinc</keyword>
<evidence type="ECO:0000256" key="1">
    <source>
        <dbReference type="ARBA" id="ARBA00022723"/>
    </source>
</evidence>
<evidence type="ECO:0000313" key="8">
    <source>
        <dbReference type="Proteomes" id="UP001151699"/>
    </source>
</evidence>
<dbReference type="PANTHER" id="PTHR23041">
    <property type="entry name" value="RING FINGER DOMAIN-CONTAINING"/>
    <property type="match status" value="1"/>
</dbReference>
<dbReference type="InterPro" id="IPR001841">
    <property type="entry name" value="Znf_RING"/>
</dbReference>
<protein>
    <submittedName>
        <fullName evidence="7">E3 ubiquitin-protein ligase RNF4</fullName>
    </submittedName>
</protein>
<evidence type="ECO:0000256" key="3">
    <source>
        <dbReference type="ARBA" id="ARBA00022833"/>
    </source>
</evidence>
<keyword evidence="1" id="KW-0479">Metal-binding</keyword>
<dbReference type="SMART" id="SM00184">
    <property type="entry name" value="RING"/>
    <property type="match status" value="1"/>
</dbReference>